<gene>
    <name evidence="3" type="ORF">AFUS01_LOCUS40497</name>
</gene>
<evidence type="ECO:0000313" key="3">
    <source>
        <dbReference type="EMBL" id="CAG7830710.1"/>
    </source>
</evidence>
<dbReference type="GO" id="GO:0005667">
    <property type="term" value="C:transcription regulator complex"/>
    <property type="evidence" value="ECO:0007669"/>
    <property type="project" value="TreeGrafter"/>
</dbReference>
<dbReference type="AlphaFoldDB" id="A0A8J2LAQ4"/>
<dbReference type="Proteomes" id="UP000708208">
    <property type="component" value="Unassembled WGS sequence"/>
</dbReference>
<dbReference type="PANTHER" id="PTHR12243">
    <property type="entry name" value="MADF DOMAIN TRANSCRIPTION FACTOR"/>
    <property type="match status" value="1"/>
</dbReference>
<dbReference type="GO" id="GO:0005634">
    <property type="term" value="C:nucleus"/>
    <property type="evidence" value="ECO:0007669"/>
    <property type="project" value="TreeGrafter"/>
</dbReference>
<proteinExistence type="predicted"/>
<dbReference type="InterPro" id="IPR006578">
    <property type="entry name" value="MADF-dom"/>
</dbReference>
<accession>A0A8J2LAQ4</accession>
<feature type="compositionally biased region" description="Polar residues" evidence="1">
    <location>
        <begin position="106"/>
        <end position="120"/>
    </location>
</feature>
<feature type="compositionally biased region" description="Low complexity" evidence="1">
    <location>
        <begin position="121"/>
        <end position="132"/>
    </location>
</feature>
<name>A0A8J2LAQ4_9HEXA</name>
<dbReference type="OrthoDB" id="6147983at2759"/>
<feature type="domain" description="MADF" evidence="2">
    <location>
        <begin position="49"/>
        <end position="101"/>
    </location>
</feature>
<feature type="region of interest" description="Disordered" evidence="1">
    <location>
        <begin position="106"/>
        <end position="160"/>
    </location>
</feature>
<organism evidence="3 4">
    <name type="scientific">Allacma fusca</name>
    <dbReference type="NCBI Taxonomy" id="39272"/>
    <lineage>
        <taxon>Eukaryota</taxon>
        <taxon>Metazoa</taxon>
        <taxon>Ecdysozoa</taxon>
        <taxon>Arthropoda</taxon>
        <taxon>Hexapoda</taxon>
        <taxon>Collembola</taxon>
        <taxon>Symphypleona</taxon>
        <taxon>Sminthuridae</taxon>
        <taxon>Allacma</taxon>
    </lineage>
</organism>
<protein>
    <recommendedName>
        <fullName evidence="2">MADF domain-containing protein</fullName>
    </recommendedName>
</protein>
<dbReference type="GO" id="GO:0006357">
    <property type="term" value="P:regulation of transcription by RNA polymerase II"/>
    <property type="evidence" value="ECO:0007669"/>
    <property type="project" value="TreeGrafter"/>
</dbReference>
<evidence type="ECO:0000259" key="2">
    <source>
        <dbReference type="Pfam" id="PF10545"/>
    </source>
</evidence>
<reference evidence="3" key="1">
    <citation type="submission" date="2021-06" db="EMBL/GenBank/DDBJ databases">
        <authorList>
            <person name="Hodson N. C."/>
            <person name="Mongue J. A."/>
            <person name="Jaron S. K."/>
        </authorList>
    </citation>
    <scope>NUCLEOTIDE SEQUENCE</scope>
</reference>
<comment type="caution">
    <text evidence="3">The sequence shown here is derived from an EMBL/GenBank/DDBJ whole genome shotgun (WGS) entry which is preliminary data.</text>
</comment>
<dbReference type="InterPro" id="IPR039353">
    <property type="entry name" value="TF_Adf1"/>
</dbReference>
<evidence type="ECO:0000256" key="1">
    <source>
        <dbReference type="SAM" id="MobiDB-lite"/>
    </source>
</evidence>
<keyword evidence="4" id="KW-1185">Reference proteome</keyword>
<dbReference type="EMBL" id="CAJVCH010557237">
    <property type="protein sequence ID" value="CAG7830710.1"/>
    <property type="molecule type" value="Genomic_DNA"/>
</dbReference>
<evidence type="ECO:0000313" key="4">
    <source>
        <dbReference type="Proteomes" id="UP000708208"/>
    </source>
</evidence>
<sequence>MARGRKVSTVKSGVKSPVKVKLTRKESKDLKKKQKVDAKLKEENFTENLIADINARSFIFDRSDPNHDRKKLINKAWVEISDEVGLDLNSCHTRWRSLRIHSTKNSNLPEKTVDTSDLSTNSGNVPSVNSDDVSVEDIMDTDPVKHQVPSVSDSLKRSKRKKSPEEDLVLDKLVKLIDMQFEPGKQTKSAAFFQYLELEMNAFSGDEEEDFIDAYVDKLREIKNAGSNGNKLLNSLIALSMLTLSIGNEYFMCQ</sequence>
<dbReference type="Pfam" id="PF10545">
    <property type="entry name" value="MADF_DNA_bdg"/>
    <property type="match status" value="1"/>
</dbReference>
<dbReference type="PANTHER" id="PTHR12243:SF67">
    <property type="entry name" value="COREPRESSOR OF PANGOLIN, ISOFORM A-RELATED"/>
    <property type="match status" value="1"/>
</dbReference>